<organism evidence="3 4">
    <name type="scientific">Blepharisma stoltei</name>
    <dbReference type="NCBI Taxonomy" id="1481888"/>
    <lineage>
        <taxon>Eukaryota</taxon>
        <taxon>Sar</taxon>
        <taxon>Alveolata</taxon>
        <taxon>Ciliophora</taxon>
        <taxon>Postciliodesmatophora</taxon>
        <taxon>Heterotrichea</taxon>
        <taxon>Heterotrichida</taxon>
        <taxon>Blepharismidae</taxon>
        <taxon>Blepharisma</taxon>
    </lineage>
</organism>
<feature type="compositionally biased region" description="Polar residues" evidence="1">
    <location>
        <begin position="198"/>
        <end position="214"/>
    </location>
</feature>
<reference evidence="3" key="1">
    <citation type="submission" date="2021-09" db="EMBL/GenBank/DDBJ databases">
        <authorList>
            <consortium name="AG Swart"/>
            <person name="Singh M."/>
            <person name="Singh A."/>
            <person name="Seah K."/>
            <person name="Emmerich C."/>
        </authorList>
    </citation>
    <scope>NUCLEOTIDE SEQUENCE</scope>
    <source>
        <strain evidence="3">ATCC30299</strain>
    </source>
</reference>
<protein>
    <submittedName>
        <fullName evidence="3">Uncharacterized protein</fullName>
    </submittedName>
</protein>
<feature type="compositionally biased region" description="Polar residues" evidence="1">
    <location>
        <begin position="259"/>
        <end position="287"/>
    </location>
</feature>
<evidence type="ECO:0000256" key="2">
    <source>
        <dbReference type="SAM" id="Phobius"/>
    </source>
</evidence>
<evidence type="ECO:0000313" key="4">
    <source>
        <dbReference type="Proteomes" id="UP001162131"/>
    </source>
</evidence>
<keyword evidence="2" id="KW-0812">Transmembrane</keyword>
<dbReference type="Proteomes" id="UP001162131">
    <property type="component" value="Unassembled WGS sequence"/>
</dbReference>
<proteinExistence type="predicted"/>
<gene>
    <name evidence="3" type="ORF">BSTOLATCC_MIC24049</name>
</gene>
<feature type="transmembrane region" description="Helical" evidence="2">
    <location>
        <begin position="81"/>
        <end position="99"/>
    </location>
</feature>
<accession>A0AAU9J6B7</accession>
<evidence type="ECO:0000256" key="1">
    <source>
        <dbReference type="SAM" id="MobiDB-lite"/>
    </source>
</evidence>
<keyword evidence="4" id="KW-1185">Reference proteome</keyword>
<feature type="transmembrane region" description="Helical" evidence="2">
    <location>
        <begin position="20"/>
        <end position="41"/>
    </location>
</feature>
<keyword evidence="2" id="KW-1133">Transmembrane helix</keyword>
<evidence type="ECO:0000313" key="3">
    <source>
        <dbReference type="EMBL" id="CAG9319498.1"/>
    </source>
</evidence>
<name>A0AAU9J6B7_9CILI</name>
<keyword evidence="2" id="KW-0472">Membrane</keyword>
<feature type="transmembrane region" description="Helical" evidence="2">
    <location>
        <begin position="47"/>
        <end position="69"/>
    </location>
</feature>
<dbReference type="EMBL" id="CAJZBQ010000023">
    <property type="protein sequence ID" value="CAG9319498.1"/>
    <property type="molecule type" value="Genomic_DNA"/>
</dbReference>
<sequence>MDVNVVQPGNSRISRERRKIQYNSIMLLILFVIPIPLAFIIVDPAYILVGLYWAIYSIPYVLIGIYGLAVSKTDKSSLLSAYSVLLVIFIGYCIFNLVFDILLFISFFFLIGFAGVSIFFCIMVVYYIYSILYARKSVFDSRRLKESLDIGFPIQDPIIVGDYSMQQQYVQAQPNYGQGYQQPYPGYWNQQYNSGYNNPQFNQGYGNPQYNPGANNPAYRNPGNAPGFVNPAPISSGLNYTGNNPNNSPGSNFTGNNSANNPEVSSTGNNPANSPGLASSGSNPSNI</sequence>
<feature type="transmembrane region" description="Helical" evidence="2">
    <location>
        <begin position="105"/>
        <end position="129"/>
    </location>
</feature>
<feature type="region of interest" description="Disordered" evidence="1">
    <location>
        <begin position="198"/>
        <end position="287"/>
    </location>
</feature>
<dbReference type="AlphaFoldDB" id="A0AAU9J6B7"/>
<feature type="compositionally biased region" description="Low complexity" evidence="1">
    <location>
        <begin position="236"/>
        <end position="258"/>
    </location>
</feature>
<comment type="caution">
    <text evidence="3">The sequence shown here is derived from an EMBL/GenBank/DDBJ whole genome shotgun (WGS) entry which is preliminary data.</text>
</comment>